<accession>A0A4Y2ERY0</accession>
<keyword evidence="2" id="KW-1185">Reference proteome</keyword>
<protein>
    <submittedName>
        <fullName evidence="1">Uncharacterized protein</fullName>
    </submittedName>
</protein>
<reference evidence="1 2" key="1">
    <citation type="journal article" date="2019" name="Sci. Rep.">
        <title>Orb-weaving spider Araneus ventricosus genome elucidates the spidroin gene catalogue.</title>
        <authorList>
            <person name="Kono N."/>
            <person name="Nakamura H."/>
            <person name="Ohtoshi R."/>
            <person name="Moran D.A.P."/>
            <person name="Shinohara A."/>
            <person name="Yoshida Y."/>
            <person name="Fujiwara M."/>
            <person name="Mori M."/>
            <person name="Tomita M."/>
            <person name="Arakawa K."/>
        </authorList>
    </citation>
    <scope>NUCLEOTIDE SEQUENCE [LARGE SCALE GENOMIC DNA]</scope>
</reference>
<proteinExistence type="predicted"/>
<dbReference type="EMBL" id="BGPR01000688">
    <property type="protein sequence ID" value="GBM31601.1"/>
    <property type="molecule type" value="Genomic_DNA"/>
</dbReference>
<name>A0A4Y2ERY0_ARAVE</name>
<comment type="caution">
    <text evidence="1">The sequence shown here is derived from an EMBL/GenBank/DDBJ whole genome shotgun (WGS) entry which is preliminary data.</text>
</comment>
<organism evidence="1 2">
    <name type="scientific">Araneus ventricosus</name>
    <name type="common">Orbweaver spider</name>
    <name type="synonym">Epeira ventricosa</name>
    <dbReference type="NCBI Taxonomy" id="182803"/>
    <lineage>
        <taxon>Eukaryota</taxon>
        <taxon>Metazoa</taxon>
        <taxon>Ecdysozoa</taxon>
        <taxon>Arthropoda</taxon>
        <taxon>Chelicerata</taxon>
        <taxon>Arachnida</taxon>
        <taxon>Araneae</taxon>
        <taxon>Araneomorphae</taxon>
        <taxon>Entelegynae</taxon>
        <taxon>Araneoidea</taxon>
        <taxon>Araneidae</taxon>
        <taxon>Araneus</taxon>
    </lineage>
</organism>
<evidence type="ECO:0000313" key="2">
    <source>
        <dbReference type="Proteomes" id="UP000499080"/>
    </source>
</evidence>
<gene>
    <name evidence="1" type="ORF">AVEN_198460_1</name>
</gene>
<dbReference type="Proteomes" id="UP000499080">
    <property type="component" value="Unassembled WGS sequence"/>
</dbReference>
<evidence type="ECO:0000313" key="1">
    <source>
        <dbReference type="EMBL" id="GBM31601.1"/>
    </source>
</evidence>
<sequence>MLERDILLSKKLFKDFLKMIQMMMNKVTSILLLFPPESAEASDEEEGNDTILNHDIDELPCDTAGEVEVHKKRSLSPLKVVAVVQKYLKNQS</sequence>
<dbReference type="AlphaFoldDB" id="A0A4Y2ERY0"/>